<keyword evidence="1" id="KW-0812">Transmembrane</keyword>
<feature type="transmembrane region" description="Helical" evidence="1">
    <location>
        <begin position="128"/>
        <end position="148"/>
    </location>
</feature>
<dbReference type="AlphaFoldDB" id="A0A8C6P4U1"/>
<reference evidence="2" key="1">
    <citation type="submission" date="2025-08" db="UniProtKB">
        <authorList>
            <consortium name="Ensembl"/>
        </authorList>
    </citation>
    <scope>IDENTIFICATION</scope>
</reference>
<keyword evidence="1" id="KW-1133">Transmembrane helix</keyword>
<feature type="transmembrane region" description="Helical" evidence="1">
    <location>
        <begin position="186"/>
        <end position="209"/>
    </location>
</feature>
<evidence type="ECO:0000313" key="3">
    <source>
        <dbReference type="Proteomes" id="UP000694548"/>
    </source>
</evidence>
<keyword evidence="1" id="KW-0472">Membrane</keyword>
<protein>
    <submittedName>
        <fullName evidence="2">Uncharacterized protein</fullName>
    </submittedName>
</protein>
<reference evidence="2" key="2">
    <citation type="submission" date="2025-09" db="UniProtKB">
        <authorList>
            <consortium name="Ensembl"/>
        </authorList>
    </citation>
    <scope>IDENTIFICATION</scope>
</reference>
<keyword evidence="3" id="KW-1185">Reference proteome</keyword>
<evidence type="ECO:0000313" key="2">
    <source>
        <dbReference type="Ensembl" id="ENSNFUP00015038416.1"/>
    </source>
</evidence>
<feature type="transmembrane region" description="Helical" evidence="1">
    <location>
        <begin position="160"/>
        <end position="180"/>
    </location>
</feature>
<dbReference type="Proteomes" id="UP000694548">
    <property type="component" value="Unassembled WGS sequence"/>
</dbReference>
<organism evidence="2 3">
    <name type="scientific">Nothobranchius furzeri</name>
    <name type="common">Turquoise killifish</name>
    <dbReference type="NCBI Taxonomy" id="105023"/>
    <lineage>
        <taxon>Eukaryota</taxon>
        <taxon>Metazoa</taxon>
        <taxon>Chordata</taxon>
        <taxon>Craniata</taxon>
        <taxon>Vertebrata</taxon>
        <taxon>Euteleostomi</taxon>
        <taxon>Actinopterygii</taxon>
        <taxon>Neopterygii</taxon>
        <taxon>Teleostei</taxon>
        <taxon>Neoteleostei</taxon>
        <taxon>Acanthomorphata</taxon>
        <taxon>Ovalentaria</taxon>
        <taxon>Atherinomorphae</taxon>
        <taxon>Cyprinodontiformes</taxon>
        <taxon>Nothobranchiidae</taxon>
        <taxon>Nothobranchius</taxon>
    </lineage>
</organism>
<name>A0A8C6P4U1_NOTFU</name>
<accession>A0A8C6P4U1</accession>
<proteinExistence type="predicted"/>
<dbReference type="Ensembl" id="ENSNFUT00015040117.1">
    <property type="protein sequence ID" value="ENSNFUP00015038416.1"/>
    <property type="gene ID" value="ENSNFUG00015018552.1"/>
</dbReference>
<sequence>MANANVDITRLLPALASQRKGWCGWFAEWTRCHAIMGSLWWGKVCRLEVEDVLNAKPVGSIILSAPFQKTIDGVIFEVDELPSYATATALPSYEEAERSRSQDIAVSATREEDHQLIRDEILRSRHHVFFALSMCIMFTFDAVGLLLLQQWSAPLSTRLYVIAEGFGFTLVKYGIIVAIADNVFGNFHVTGIALGTIGSVTFLISYFMYMRIH</sequence>
<evidence type="ECO:0000256" key="1">
    <source>
        <dbReference type="SAM" id="Phobius"/>
    </source>
</evidence>